<accession>A0A554VGR2</accession>
<evidence type="ECO:0000256" key="2">
    <source>
        <dbReference type="ARBA" id="ARBA00022475"/>
    </source>
</evidence>
<keyword evidence="2" id="KW-1003">Cell membrane</keyword>
<dbReference type="InterPro" id="IPR001123">
    <property type="entry name" value="LeuE-type"/>
</dbReference>
<dbReference type="RefSeq" id="WP_109434353.1">
    <property type="nucleotide sequence ID" value="NZ_CANLFO010000012.1"/>
</dbReference>
<organism evidence="7 8">
    <name type="scientific">Aquimarina algiphila</name>
    <dbReference type="NCBI Taxonomy" id="2047982"/>
    <lineage>
        <taxon>Bacteria</taxon>
        <taxon>Pseudomonadati</taxon>
        <taxon>Bacteroidota</taxon>
        <taxon>Flavobacteriia</taxon>
        <taxon>Flavobacteriales</taxon>
        <taxon>Flavobacteriaceae</taxon>
        <taxon>Aquimarina</taxon>
    </lineage>
</organism>
<keyword evidence="3 6" id="KW-0812">Transmembrane</keyword>
<evidence type="ECO:0000313" key="7">
    <source>
        <dbReference type="EMBL" id="TSE06580.1"/>
    </source>
</evidence>
<dbReference type="GO" id="GO:0005886">
    <property type="term" value="C:plasma membrane"/>
    <property type="evidence" value="ECO:0007669"/>
    <property type="project" value="UniProtKB-SubCell"/>
</dbReference>
<feature type="transmembrane region" description="Helical" evidence="6">
    <location>
        <begin position="184"/>
        <end position="206"/>
    </location>
</feature>
<dbReference type="Pfam" id="PF01810">
    <property type="entry name" value="LysE"/>
    <property type="match status" value="1"/>
</dbReference>
<protein>
    <submittedName>
        <fullName evidence="7">Lysine transporter LysE</fullName>
    </submittedName>
</protein>
<dbReference type="GO" id="GO:0006865">
    <property type="term" value="P:amino acid transport"/>
    <property type="evidence" value="ECO:0007669"/>
    <property type="project" value="InterPro"/>
</dbReference>
<evidence type="ECO:0000256" key="5">
    <source>
        <dbReference type="ARBA" id="ARBA00023136"/>
    </source>
</evidence>
<keyword evidence="8" id="KW-1185">Reference proteome</keyword>
<feature type="transmembrane region" description="Helical" evidence="6">
    <location>
        <begin position="74"/>
        <end position="92"/>
    </location>
</feature>
<gene>
    <name evidence="7" type="ORF">FOF46_19130</name>
</gene>
<reference evidence="7 8" key="1">
    <citation type="submission" date="2019-07" db="EMBL/GenBank/DDBJ databases">
        <title>The draft genome sequence of Aquimarina algiphila M91.</title>
        <authorList>
            <person name="Meng X."/>
        </authorList>
    </citation>
    <scope>NUCLEOTIDE SEQUENCE [LARGE SCALE GENOMIC DNA]</scope>
    <source>
        <strain evidence="7 8">M91</strain>
    </source>
</reference>
<name>A0A554VGR2_9FLAO</name>
<feature type="transmembrane region" description="Helical" evidence="6">
    <location>
        <begin position="40"/>
        <end position="62"/>
    </location>
</feature>
<evidence type="ECO:0000256" key="1">
    <source>
        <dbReference type="ARBA" id="ARBA00004651"/>
    </source>
</evidence>
<keyword evidence="4 6" id="KW-1133">Transmembrane helix</keyword>
<evidence type="ECO:0000256" key="4">
    <source>
        <dbReference type="ARBA" id="ARBA00022989"/>
    </source>
</evidence>
<feature type="transmembrane region" description="Helical" evidence="6">
    <location>
        <begin position="112"/>
        <end position="137"/>
    </location>
</feature>
<sequence length="209" mass="23574">METTRLFLVTFFASLVGVIPPGLVNMTVARTCLERGKNNGILVAIGASVVVLFQALIAILLAKYIFFNPFVRNILLRTGAVIFFLMAIYFFAKAKQRRTKIRVYRKNEKRSFFKGVMMSAINVLPIPYFCAIAAGMSVSGKMEYDTLRIIAFTVAAGTGTFVTLYFYVLSFLKIEKKTASITKYSNYFMGILMLILVIITLARIVYTWE</sequence>
<dbReference type="EMBL" id="VLNR01000044">
    <property type="protein sequence ID" value="TSE06580.1"/>
    <property type="molecule type" value="Genomic_DNA"/>
</dbReference>
<dbReference type="Proteomes" id="UP000318833">
    <property type="component" value="Unassembled WGS sequence"/>
</dbReference>
<dbReference type="AlphaFoldDB" id="A0A554VGR2"/>
<comment type="caution">
    <text evidence="7">The sequence shown here is derived from an EMBL/GenBank/DDBJ whole genome shotgun (WGS) entry which is preliminary data.</text>
</comment>
<evidence type="ECO:0000256" key="6">
    <source>
        <dbReference type="SAM" id="Phobius"/>
    </source>
</evidence>
<evidence type="ECO:0000313" key="8">
    <source>
        <dbReference type="Proteomes" id="UP000318833"/>
    </source>
</evidence>
<evidence type="ECO:0000256" key="3">
    <source>
        <dbReference type="ARBA" id="ARBA00022692"/>
    </source>
</evidence>
<feature type="transmembrane region" description="Helical" evidence="6">
    <location>
        <begin position="6"/>
        <end position="28"/>
    </location>
</feature>
<keyword evidence="5 6" id="KW-0472">Membrane</keyword>
<comment type="subcellular location">
    <subcellularLocation>
        <location evidence="1">Cell membrane</location>
        <topology evidence="1">Multi-pass membrane protein</topology>
    </subcellularLocation>
</comment>
<proteinExistence type="predicted"/>
<feature type="transmembrane region" description="Helical" evidence="6">
    <location>
        <begin position="149"/>
        <end position="172"/>
    </location>
</feature>
<dbReference type="OrthoDB" id="1451945at2"/>